<gene>
    <name evidence="1" type="ORF">M8523_08065</name>
</gene>
<comment type="caution">
    <text evidence="1">The sequence shown here is derived from an EMBL/GenBank/DDBJ whole genome shotgun (WGS) entry which is preliminary data.</text>
</comment>
<sequence length="75" mass="8354">MGQSGVETNGGPSYRLYQLGEDGHIKAFSIIAAKTDEEAIQQAQALIDGDTRELWDRDRLIVRLEPARPNDTEPE</sequence>
<proteinExistence type="predicted"/>
<evidence type="ECO:0000313" key="2">
    <source>
        <dbReference type="Proteomes" id="UP001165667"/>
    </source>
</evidence>
<dbReference type="EMBL" id="JAMOIM010000004">
    <property type="protein sequence ID" value="MCW6507974.1"/>
    <property type="molecule type" value="Genomic_DNA"/>
</dbReference>
<dbReference type="AlphaFoldDB" id="A0AA41YTP4"/>
<dbReference type="RefSeq" id="WP_282584335.1">
    <property type="nucleotide sequence ID" value="NZ_JAMOIM010000004.1"/>
</dbReference>
<accession>A0AA41YTP4</accession>
<evidence type="ECO:0000313" key="1">
    <source>
        <dbReference type="EMBL" id="MCW6507974.1"/>
    </source>
</evidence>
<organism evidence="1 2">
    <name type="scientific">Lichenifustis flavocetrariae</name>
    <dbReference type="NCBI Taxonomy" id="2949735"/>
    <lineage>
        <taxon>Bacteria</taxon>
        <taxon>Pseudomonadati</taxon>
        <taxon>Pseudomonadota</taxon>
        <taxon>Alphaproteobacteria</taxon>
        <taxon>Hyphomicrobiales</taxon>
        <taxon>Lichenihabitantaceae</taxon>
        <taxon>Lichenifustis</taxon>
    </lineage>
</organism>
<name>A0AA41YTP4_9HYPH</name>
<protein>
    <submittedName>
        <fullName evidence="1">Uncharacterized protein</fullName>
    </submittedName>
</protein>
<reference evidence="1" key="1">
    <citation type="submission" date="2022-05" db="EMBL/GenBank/DDBJ databases">
        <authorList>
            <person name="Pankratov T."/>
        </authorList>
    </citation>
    <scope>NUCLEOTIDE SEQUENCE</scope>
    <source>
        <strain evidence="1">BP6-180914</strain>
    </source>
</reference>
<keyword evidence="2" id="KW-1185">Reference proteome</keyword>
<dbReference type="Proteomes" id="UP001165667">
    <property type="component" value="Unassembled WGS sequence"/>
</dbReference>